<evidence type="ECO:0000313" key="6">
    <source>
        <dbReference type="Proteomes" id="UP000287166"/>
    </source>
</evidence>
<dbReference type="PANTHER" id="PTHR43976:SF16">
    <property type="entry name" value="SHORT-CHAIN DEHYDROGENASE_REDUCTASE FAMILY PROTEIN"/>
    <property type="match status" value="1"/>
</dbReference>
<keyword evidence="2" id="KW-0521">NADP</keyword>
<keyword evidence="6" id="KW-1185">Reference proteome</keyword>
<reference evidence="5 6" key="1">
    <citation type="journal article" date="2018" name="Sci. Rep.">
        <title>Genome sequence of the cauliflower mushroom Sparassis crispa (Hanabiratake) and its association with beneficial usage.</title>
        <authorList>
            <person name="Kiyama R."/>
            <person name="Furutani Y."/>
            <person name="Kawaguchi K."/>
            <person name="Nakanishi T."/>
        </authorList>
    </citation>
    <scope>NUCLEOTIDE SEQUENCE [LARGE SCALE GENOMIC DNA]</scope>
</reference>
<comment type="caution">
    <text evidence="5">The sequence shown here is derived from an EMBL/GenBank/DDBJ whole genome shotgun (WGS) entry which is preliminary data.</text>
</comment>
<dbReference type="InterPro" id="IPR020904">
    <property type="entry name" value="Sc_DH/Rdtase_CS"/>
</dbReference>
<dbReference type="InterPro" id="IPR002347">
    <property type="entry name" value="SDR_fam"/>
</dbReference>
<dbReference type="OrthoDB" id="1274115at2759"/>
<dbReference type="Pfam" id="PF00106">
    <property type="entry name" value="adh_short"/>
    <property type="match status" value="1"/>
</dbReference>
<protein>
    <submittedName>
        <fullName evidence="5">Uncharacterized oxidoreductase</fullName>
    </submittedName>
</protein>
<dbReference type="GO" id="GO:0016491">
    <property type="term" value="F:oxidoreductase activity"/>
    <property type="evidence" value="ECO:0007669"/>
    <property type="project" value="UniProtKB-KW"/>
</dbReference>
<dbReference type="GeneID" id="38777142"/>
<evidence type="ECO:0000256" key="4">
    <source>
        <dbReference type="RuleBase" id="RU000363"/>
    </source>
</evidence>
<proteinExistence type="inferred from homology"/>
<dbReference type="CDD" id="cd05374">
    <property type="entry name" value="17beta-HSD-like_SDR_c"/>
    <property type="match status" value="1"/>
</dbReference>
<dbReference type="EMBL" id="BFAD01000002">
    <property type="protein sequence ID" value="GBE80225.1"/>
    <property type="molecule type" value="Genomic_DNA"/>
</dbReference>
<sequence length="289" mass="30833">MEQVNKVWLITGTSSGFGKRLVASVLARGDRVIATVRNLKNAPIPLDSQRSRLHVLVLDVASSADKIQRTVEAALAVWGRIDVLVNNAGTGAKGMLEEVSPSTALAQFQTNVFGVMNVTNAILPHMRSRRSGTVVIIGSRSVWKTGPTVGMYVASKAAVHALGETYAAELRPLGVRVMVVAPGAFRTENIHSAPIMAERRIPAYDGTRAAMQAVFRDVAVNAPGDPAKAMELLVDVVKGEGAARGHEMPLYLMLGGVTFSDVRVHQKKVSACLDGWEGVASDLNFDAPL</sequence>
<accession>A0A401GDM0</accession>
<evidence type="ECO:0000313" key="5">
    <source>
        <dbReference type="EMBL" id="GBE80225.1"/>
    </source>
</evidence>
<dbReference type="Gene3D" id="3.40.50.720">
    <property type="entry name" value="NAD(P)-binding Rossmann-like Domain"/>
    <property type="match status" value="1"/>
</dbReference>
<evidence type="ECO:0000256" key="3">
    <source>
        <dbReference type="ARBA" id="ARBA00023002"/>
    </source>
</evidence>
<evidence type="ECO:0000256" key="1">
    <source>
        <dbReference type="ARBA" id="ARBA00006484"/>
    </source>
</evidence>
<dbReference type="Proteomes" id="UP000287166">
    <property type="component" value="Unassembled WGS sequence"/>
</dbReference>
<dbReference type="AlphaFoldDB" id="A0A401GDM0"/>
<organism evidence="5 6">
    <name type="scientific">Sparassis crispa</name>
    <dbReference type="NCBI Taxonomy" id="139825"/>
    <lineage>
        <taxon>Eukaryota</taxon>
        <taxon>Fungi</taxon>
        <taxon>Dikarya</taxon>
        <taxon>Basidiomycota</taxon>
        <taxon>Agaricomycotina</taxon>
        <taxon>Agaricomycetes</taxon>
        <taxon>Polyporales</taxon>
        <taxon>Sparassidaceae</taxon>
        <taxon>Sparassis</taxon>
    </lineage>
</organism>
<dbReference type="PROSITE" id="PS00061">
    <property type="entry name" value="ADH_SHORT"/>
    <property type="match status" value="1"/>
</dbReference>
<name>A0A401GDM0_9APHY</name>
<dbReference type="InterPro" id="IPR051911">
    <property type="entry name" value="SDR_oxidoreductase"/>
</dbReference>
<evidence type="ECO:0000256" key="2">
    <source>
        <dbReference type="ARBA" id="ARBA00022857"/>
    </source>
</evidence>
<dbReference type="RefSeq" id="XP_027611138.1">
    <property type="nucleotide sequence ID" value="XM_027755337.1"/>
</dbReference>
<dbReference type="STRING" id="139825.A0A401GDM0"/>
<gene>
    <name evidence="5" type="ORF">SCP_0214350</name>
</gene>
<dbReference type="PRINTS" id="PR00080">
    <property type="entry name" value="SDRFAMILY"/>
</dbReference>
<dbReference type="PANTHER" id="PTHR43976">
    <property type="entry name" value="SHORT CHAIN DEHYDROGENASE"/>
    <property type="match status" value="1"/>
</dbReference>
<dbReference type="InParanoid" id="A0A401GDM0"/>
<comment type="similarity">
    <text evidence="1 4">Belongs to the short-chain dehydrogenases/reductases (SDR) family.</text>
</comment>
<dbReference type="PRINTS" id="PR00081">
    <property type="entry name" value="GDHRDH"/>
</dbReference>
<dbReference type="InterPro" id="IPR036291">
    <property type="entry name" value="NAD(P)-bd_dom_sf"/>
</dbReference>
<keyword evidence="3" id="KW-0560">Oxidoreductase</keyword>
<dbReference type="SUPFAM" id="SSF51735">
    <property type="entry name" value="NAD(P)-binding Rossmann-fold domains"/>
    <property type="match status" value="1"/>
</dbReference>